<proteinExistence type="predicted"/>
<feature type="region of interest" description="Disordered" evidence="1">
    <location>
        <begin position="56"/>
        <end position="89"/>
    </location>
</feature>
<gene>
    <name evidence="2" type="ORF">CDAR_563691</name>
</gene>
<comment type="caution">
    <text evidence="2">The sequence shown here is derived from an EMBL/GenBank/DDBJ whole genome shotgun (WGS) entry which is preliminary data.</text>
</comment>
<reference evidence="2 3" key="1">
    <citation type="submission" date="2021-06" db="EMBL/GenBank/DDBJ databases">
        <title>Caerostris darwini draft genome.</title>
        <authorList>
            <person name="Kono N."/>
            <person name="Arakawa K."/>
        </authorList>
    </citation>
    <scope>NUCLEOTIDE SEQUENCE [LARGE SCALE GENOMIC DNA]</scope>
</reference>
<protein>
    <submittedName>
        <fullName evidence="2">Uncharacterized protein</fullName>
    </submittedName>
</protein>
<dbReference type="Proteomes" id="UP001054837">
    <property type="component" value="Unassembled WGS sequence"/>
</dbReference>
<evidence type="ECO:0000313" key="2">
    <source>
        <dbReference type="EMBL" id="GIY67906.1"/>
    </source>
</evidence>
<dbReference type="EMBL" id="BPLQ01012792">
    <property type="protein sequence ID" value="GIY67906.1"/>
    <property type="molecule type" value="Genomic_DNA"/>
</dbReference>
<sequence length="89" mass="10208">MMQREKKKKVMNANIQWRMLYINHIFRFTCKIPLMQVYAYVQQKMHRDLMISGGKSASELDNSREDHSSVPFLGGGGSWGAGKTVELSN</sequence>
<name>A0AAV4VDB4_9ARAC</name>
<dbReference type="AlphaFoldDB" id="A0AAV4VDB4"/>
<evidence type="ECO:0000256" key="1">
    <source>
        <dbReference type="SAM" id="MobiDB-lite"/>
    </source>
</evidence>
<evidence type="ECO:0000313" key="3">
    <source>
        <dbReference type="Proteomes" id="UP001054837"/>
    </source>
</evidence>
<accession>A0AAV4VDB4</accession>
<organism evidence="2 3">
    <name type="scientific">Caerostris darwini</name>
    <dbReference type="NCBI Taxonomy" id="1538125"/>
    <lineage>
        <taxon>Eukaryota</taxon>
        <taxon>Metazoa</taxon>
        <taxon>Ecdysozoa</taxon>
        <taxon>Arthropoda</taxon>
        <taxon>Chelicerata</taxon>
        <taxon>Arachnida</taxon>
        <taxon>Araneae</taxon>
        <taxon>Araneomorphae</taxon>
        <taxon>Entelegynae</taxon>
        <taxon>Araneoidea</taxon>
        <taxon>Araneidae</taxon>
        <taxon>Caerostris</taxon>
    </lineage>
</organism>
<keyword evidence="3" id="KW-1185">Reference proteome</keyword>